<dbReference type="InterPro" id="IPR029058">
    <property type="entry name" value="AB_hydrolase_fold"/>
</dbReference>
<evidence type="ECO:0000256" key="3">
    <source>
        <dbReference type="ARBA" id="ARBA00022651"/>
    </source>
</evidence>
<keyword evidence="5 10" id="KW-0732">Signal</keyword>
<keyword evidence="3" id="KW-0119">Carbohydrate metabolism</keyword>
<name>A0AAV9UPR3_9PEZI</name>
<keyword evidence="8" id="KW-1015">Disulfide bond</keyword>
<evidence type="ECO:0000256" key="7">
    <source>
        <dbReference type="ARBA" id="ARBA00022837"/>
    </source>
</evidence>
<dbReference type="PANTHER" id="PTHR33938:SF15">
    <property type="entry name" value="FERULOYL ESTERASE B-RELATED"/>
    <property type="match status" value="1"/>
</dbReference>
<dbReference type="GO" id="GO:0045493">
    <property type="term" value="P:xylan catabolic process"/>
    <property type="evidence" value="ECO:0007669"/>
    <property type="project" value="UniProtKB-KW"/>
</dbReference>
<accession>A0AAV9UPR3</accession>
<dbReference type="Pfam" id="PF07519">
    <property type="entry name" value="Tannase"/>
    <property type="match status" value="1"/>
</dbReference>
<dbReference type="Proteomes" id="UP001375240">
    <property type="component" value="Unassembled WGS sequence"/>
</dbReference>
<keyword evidence="3" id="KW-0858">Xylan degradation</keyword>
<sequence>MKSISQLLCFALSASLTLSPCSAAGHGHNDDREFKTRCSRLSSTFHGPNTKVILSKYVTTGTNLTFPESAANTCAKFIVTLADICRLRLNTTTSSTSSVITEVFMPVDWESKGKKRFLMTGNGGLGGCIPYGDMVFGNKLGFAAVGHDNGHAGDTGLPFLNRPQVIEDYVYRGVLTATRIGKTAVQYFYRSTIWKAYFSGCSGGGRQGMRLAQDFPKEYNGILAVAPAIYSEPLAGFSANMFKATGVAGSPTFLTVDQWRRVHQMVIDQCDWIDGVLDNVLEDPMKCRPRPEALLCAQGQTWESHRCLTVPQVNTVKQLYSPLCGTDGKQIYPRWNPLTREFLGFRVIYGGVPSYFAEQWYQNAIYSDRSWTVANNFTLDTVAYANQLNLYGINTDKTDLTSLNNNGTKLLVYHGLTDGLISSEGTYQYYDDVVRDMGLRPPQLDNFFRFFPVSGLDHCYTGEGPWFVGGPVQTAGVPGAMDIDPSDGAIMKLVKWVERGEAPETLTGYTLVNGTVHGKREHCRYPSKTVYKGSGDPNLASSWKCSNAFA</sequence>
<feature type="chain" id="PRO_5043101051" description="Carboxylic ester hydrolase" evidence="10">
    <location>
        <begin position="24"/>
        <end position="550"/>
    </location>
</feature>
<evidence type="ECO:0000256" key="10">
    <source>
        <dbReference type="RuleBase" id="RU361238"/>
    </source>
</evidence>
<protein>
    <recommendedName>
        <fullName evidence="10">Carboxylic ester hydrolase</fullName>
        <ecNumber evidence="10">3.1.1.-</ecNumber>
    </recommendedName>
</protein>
<gene>
    <name evidence="11" type="primary">FAEB-2_2</name>
    <name evidence="11" type="ORF">TWF696_006733</name>
</gene>
<dbReference type="SUPFAM" id="SSF53474">
    <property type="entry name" value="alpha/beta-Hydrolases"/>
    <property type="match status" value="2"/>
</dbReference>
<comment type="caution">
    <text evidence="11">The sequence shown here is derived from an EMBL/GenBank/DDBJ whole genome shotgun (WGS) entry which is preliminary data.</text>
</comment>
<keyword evidence="6 10" id="KW-0378">Hydrolase</keyword>
<evidence type="ECO:0000256" key="5">
    <source>
        <dbReference type="ARBA" id="ARBA00022729"/>
    </source>
</evidence>
<keyword evidence="4" id="KW-0479">Metal-binding</keyword>
<evidence type="ECO:0000256" key="4">
    <source>
        <dbReference type="ARBA" id="ARBA00022723"/>
    </source>
</evidence>
<feature type="signal peptide" evidence="10">
    <location>
        <begin position="1"/>
        <end position="23"/>
    </location>
</feature>
<keyword evidence="12" id="KW-1185">Reference proteome</keyword>
<dbReference type="GO" id="GO:0030600">
    <property type="term" value="F:feruloyl esterase activity"/>
    <property type="evidence" value="ECO:0007669"/>
    <property type="project" value="UniProtKB-EC"/>
</dbReference>
<dbReference type="PANTHER" id="PTHR33938">
    <property type="entry name" value="FERULOYL ESTERASE B-RELATED"/>
    <property type="match status" value="1"/>
</dbReference>
<evidence type="ECO:0000256" key="9">
    <source>
        <dbReference type="ARBA" id="ARBA00034075"/>
    </source>
</evidence>
<keyword evidence="2" id="KW-0719">Serine esterase</keyword>
<keyword evidence="3" id="KW-0624">Polysaccharide degradation</keyword>
<reference evidence="11 12" key="1">
    <citation type="submission" date="2019-10" db="EMBL/GenBank/DDBJ databases">
        <authorList>
            <person name="Palmer J.M."/>
        </authorList>
    </citation>
    <scope>NUCLEOTIDE SEQUENCE [LARGE SCALE GENOMIC DNA]</scope>
    <source>
        <strain evidence="11 12">TWF696</strain>
    </source>
</reference>
<evidence type="ECO:0000313" key="11">
    <source>
        <dbReference type="EMBL" id="KAK6346613.1"/>
    </source>
</evidence>
<evidence type="ECO:0000256" key="1">
    <source>
        <dbReference type="ARBA" id="ARBA00006249"/>
    </source>
</evidence>
<evidence type="ECO:0000256" key="8">
    <source>
        <dbReference type="ARBA" id="ARBA00023157"/>
    </source>
</evidence>
<dbReference type="EMBL" id="JAVHNQ010000005">
    <property type="protein sequence ID" value="KAK6346613.1"/>
    <property type="molecule type" value="Genomic_DNA"/>
</dbReference>
<organism evidence="11 12">
    <name type="scientific">Orbilia brochopaga</name>
    <dbReference type="NCBI Taxonomy" id="3140254"/>
    <lineage>
        <taxon>Eukaryota</taxon>
        <taxon>Fungi</taxon>
        <taxon>Dikarya</taxon>
        <taxon>Ascomycota</taxon>
        <taxon>Pezizomycotina</taxon>
        <taxon>Orbiliomycetes</taxon>
        <taxon>Orbiliales</taxon>
        <taxon>Orbiliaceae</taxon>
        <taxon>Orbilia</taxon>
    </lineage>
</organism>
<evidence type="ECO:0000256" key="6">
    <source>
        <dbReference type="ARBA" id="ARBA00022801"/>
    </source>
</evidence>
<dbReference type="AlphaFoldDB" id="A0AAV9UPR3"/>
<dbReference type="GO" id="GO:0046872">
    <property type="term" value="F:metal ion binding"/>
    <property type="evidence" value="ECO:0007669"/>
    <property type="project" value="UniProtKB-KW"/>
</dbReference>
<dbReference type="InterPro" id="IPR011118">
    <property type="entry name" value="Tannase/feruloyl_esterase"/>
</dbReference>
<dbReference type="EC" id="3.1.1.-" evidence="10"/>
<proteinExistence type="inferred from homology"/>
<keyword evidence="7" id="KW-0106">Calcium</keyword>
<evidence type="ECO:0000313" key="12">
    <source>
        <dbReference type="Proteomes" id="UP001375240"/>
    </source>
</evidence>
<comment type="catalytic activity">
    <reaction evidence="9">
        <text>feruloyl-polysaccharide + H2O = ferulate + polysaccharide.</text>
        <dbReference type="EC" id="3.1.1.73"/>
    </reaction>
</comment>
<comment type="similarity">
    <text evidence="1 10">Belongs to the tannase family.</text>
</comment>
<evidence type="ECO:0000256" key="2">
    <source>
        <dbReference type="ARBA" id="ARBA00022487"/>
    </source>
</evidence>